<accession>A0A9P0APR0</accession>
<evidence type="ECO:0000259" key="6">
    <source>
        <dbReference type="PROSITE" id="PS50815"/>
    </source>
</evidence>
<dbReference type="PROSITE" id="PS50815">
    <property type="entry name" value="HORMA"/>
    <property type="match status" value="1"/>
</dbReference>
<dbReference type="CDD" id="cd15489">
    <property type="entry name" value="PHD_SF"/>
    <property type="match status" value="1"/>
</dbReference>
<dbReference type="Gene3D" id="3.30.900.10">
    <property type="entry name" value="HORMA domain"/>
    <property type="match status" value="1"/>
</dbReference>
<dbReference type="OrthoDB" id="6747372at2759"/>
<dbReference type="PANTHER" id="PTHR48225:SF7">
    <property type="entry name" value="MEIOSIS-SPECIFIC PROTEIN HOP1"/>
    <property type="match status" value="1"/>
</dbReference>
<keyword evidence="4" id="KW-0539">Nucleus</keyword>
<evidence type="ECO:0000256" key="4">
    <source>
        <dbReference type="ARBA" id="ARBA00023242"/>
    </source>
</evidence>
<dbReference type="InterPro" id="IPR051294">
    <property type="entry name" value="HORMA_MeioticProgression"/>
</dbReference>
<dbReference type="Pfam" id="PF02301">
    <property type="entry name" value="HORMA"/>
    <property type="match status" value="1"/>
</dbReference>
<evidence type="ECO:0000256" key="3">
    <source>
        <dbReference type="ARBA" id="ARBA00022454"/>
    </source>
</evidence>
<name>A0A9P0APR0_BRAAE</name>
<keyword evidence="3" id="KW-0158">Chromosome</keyword>
<sequence>MSSKVTTMEFSITMEEVKQSVKTFTASKRYIQGICRITLLNVLYHRLPLDEKDFVNMDYEGIQFKMFKRNSKNPHIRQYHSWVKGILDALDKNYLKGIFLYLRNADNGDILEMYNLKLQYNKEKFTEKYRKTPEAQVESTKALLNFFQKMQKCPKLGENIQPHIELTYYDDTPNEYEPINFEKAKTEMRFAALHDDEGCSFVNINTGFHKLKAQVKGTLNDELKKIAEKEVIINKSVNTASTIGGASSAEENCLIDLSDDASIIIVEENPTCICILNLENIEYGLIPEIICSKCHVHMHTPCLGFMKINYQKDYVHMCIRCNPNRKMRDTLTPIRFRLIVFLMYVKKKYPEEIFSLLTEKETIQLRSKLIQYKMLEPVGNKYKVDETMVRIWLEKLFPDFNESEILR</sequence>
<keyword evidence="8" id="KW-1185">Reference proteome</keyword>
<dbReference type="InterPro" id="IPR036570">
    <property type="entry name" value="HORMA_dom_sf"/>
</dbReference>
<evidence type="ECO:0000313" key="7">
    <source>
        <dbReference type="EMBL" id="CAH0545726.1"/>
    </source>
</evidence>
<protein>
    <recommendedName>
        <fullName evidence="6">HORMA domain-containing protein</fullName>
    </recommendedName>
</protein>
<dbReference type="GO" id="GO:0005634">
    <property type="term" value="C:nucleus"/>
    <property type="evidence" value="ECO:0007669"/>
    <property type="project" value="UniProtKB-SubCell"/>
</dbReference>
<dbReference type="InterPro" id="IPR011011">
    <property type="entry name" value="Znf_FYVE_PHD"/>
</dbReference>
<dbReference type="GO" id="GO:0005694">
    <property type="term" value="C:chromosome"/>
    <property type="evidence" value="ECO:0007669"/>
    <property type="project" value="UniProtKB-SubCell"/>
</dbReference>
<dbReference type="Gene3D" id="3.30.40.10">
    <property type="entry name" value="Zinc/RING finger domain, C3HC4 (zinc finger)"/>
    <property type="match status" value="1"/>
</dbReference>
<dbReference type="EMBL" id="OV121132">
    <property type="protein sequence ID" value="CAH0545726.1"/>
    <property type="molecule type" value="Genomic_DNA"/>
</dbReference>
<dbReference type="InterPro" id="IPR003511">
    <property type="entry name" value="HORMA_dom"/>
</dbReference>
<organism evidence="7 8">
    <name type="scientific">Brassicogethes aeneus</name>
    <name type="common">Rape pollen beetle</name>
    <name type="synonym">Meligethes aeneus</name>
    <dbReference type="NCBI Taxonomy" id="1431903"/>
    <lineage>
        <taxon>Eukaryota</taxon>
        <taxon>Metazoa</taxon>
        <taxon>Ecdysozoa</taxon>
        <taxon>Arthropoda</taxon>
        <taxon>Hexapoda</taxon>
        <taxon>Insecta</taxon>
        <taxon>Pterygota</taxon>
        <taxon>Neoptera</taxon>
        <taxon>Endopterygota</taxon>
        <taxon>Coleoptera</taxon>
        <taxon>Polyphaga</taxon>
        <taxon>Cucujiformia</taxon>
        <taxon>Nitidulidae</taxon>
        <taxon>Meligethinae</taxon>
        <taxon>Brassicogethes</taxon>
    </lineage>
</organism>
<evidence type="ECO:0000256" key="2">
    <source>
        <dbReference type="ARBA" id="ARBA00004286"/>
    </source>
</evidence>
<dbReference type="AlphaFoldDB" id="A0A9P0APR0"/>
<dbReference type="SUPFAM" id="SSF56019">
    <property type="entry name" value="The spindle assembly checkpoint protein mad2"/>
    <property type="match status" value="1"/>
</dbReference>
<dbReference type="Proteomes" id="UP001154078">
    <property type="component" value="Chromosome 1"/>
</dbReference>
<evidence type="ECO:0000256" key="1">
    <source>
        <dbReference type="ARBA" id="ARBA00004123"/>
    </source>
</evidence>
<comment type="subcellular location">
    <subcellularLocation>
        <location evidence="2">Chromosome</location>
    </subcellularLocation>
    <subcellularLocation>
        <location evidence="1">Nucleus</location>
    </subcellularLocation>
</comment>
<reference evidence="7" key="1">
    <citation type="submission" date="2021-12" db="EMBL/GenBank/DDBJ databases">
        <authorList>
            <person name="King R."/>
        </authorList>
    </citation>
    <scope>NUCLEOTIDE SEQUENCE</scope>
</reference>
<dbReference type="PANTHER" id="PTHR48225">
    <property type="entry name" value="HORMA DOMAIN-CONTAINING PROTEIN 1"/>
    <property type="match status" value="1"/>
</dbReference>
<dbReference type="GO" id="GO:0051321">
    <property type="term" value="P:meiotic cell cycle"/>
    <property type="evidence" value="ECO:0007669"/>
    <property type="project" value="UniProtKB-KW"/>
</dbReference>
<keyword evidence="5" id="KW-0469">Meiosis</keyword>
<evidence type="ECO:0000256" key="5">
    <source>
        <dbReference type="ARBA" id="ARBA00023254"/>
    </source>
</evidence>
<proteinExistence type="predicted"/>
<dbReference type="SUPFAM" id="SSF57903">
    <property type="entry name" value="FYVE/PHD zinc finger"/>
    <property type="match status" value="1"/>
</dbReference>
<gene>
    <name evidence="7" type="ORF">MELIAE_LOCUS68</name>
</gene>
<dbReference type="InterPro" id="IPR013083">
    <property type="entry name" value="Znf_RING/FYVE/PHD"/>
</dbReference>
<feature type="domain" description="HORMA" evidence="6">
    <location>
        <begin position="25"/>
        <end position="215"/>
    </location>
</feature>
<evidence type="ECO:0000313" key="8">
    <source>
        <dbReference type="Proteomes" id="UP001154078"/>
    </source>
</evidence>